<dbReference type="AlphaFoldDB" id="A0A017T9Y4"/>
<evidence type="ECO:0000313" key="1">
    <source>
        <dbReference type="EMBL" id="EYF06068.1"/>
    </source>
</evidence>
<reference evidence="1 2" key="1">
    <citation type="submission" date="2013-05" db="EMBL/GenBank/DDBJ databases">
        <title>Genome assembly of Chondromyces apiculatus DSM 436.</title>
        <authorList>
            <person name="Sharma G."/>
            <person name="Khatri I."/>
            <person name="Kaur C."/>
            <person name="Mayilraj S."/>
            <person name="Subramanian S."/>
        </authorList>
    </citation>
    <scope>NUCLEOTIDE SEQUENCE [LARGE SCALE GENOMIC DNA]</scope>
    <source>
        <strain evidence="1 2">DSM 436</strain>
    </source>
</reference>
<sequence>MKPALIEVLTKIDGLSFDEAVEGARTFEVDGRRVPFIARQALLKNKRAAGRPKDLADVAWLEAHPETNSER</sequence>
<accession>A0A017T9Y4</accession>
<comment type="caution">
    <text evidence="1">The sequence shown here is derived from an EMBL/GenBank/DDBJ whole genome shotgun (WGS) entry which is preliminary data.</text>
</comment>
<proteinExistence type="predicted"/>
<dbReference type="EMBL" id="ASRX01000018">
    <property type="protein sequence ID" value="EYF06068.1"/>
    <property type="molecule type" value="Genomic_DNA"/>
</dbReference>
<organism evidence="1 2">
    <name type="scientific">Chondromyces apiculatus DSM 436</name>
    <dbReference type="NCBI Taxonomy" id="1192034"/>
    <lineage>
        <taxon>Bacteria</taxon>
        <taxon>Pseudomonadati</taxon>
        <taxon>Myxococcota</taxon>
        <taxon>Polyangia</taxon>
        <taxon>Polyangiales</taxon>
        <taxon>Polyangiaceae</taxon>
        <taxon>Chondromyces</taxon>
    </lineage>
</organism>
<protein>
    <submittedName>
        <fullName evidence="1">Uncharacterized protein</fullName>
    </submittedName>
</protein>
<evidence type="ECO:0000313" key="2">
    <source>
        <dbReference type="Proteomes" id="UP000019678"/>
    </source>
</evidence>
<name>A0A017T9Y4_9BACT</name>
<dbReference type="Proteomes" id="UP000019678">
    <property type="component" value="Unassembled WGS sequence"/>
</dbReference>
<keyword evidence="2" id="KW-1185">Reference proteome</keyword>
<gene>
    <name evidence="1" type="ORF">CAP_2258</name>
</gene>